<comment type="subcellular location">
    <subcellularLocation>
        <location evidence="1">Membrane</location>
        <topology evidence="1">Multi-pass membrane protein</topology>
    </subcellularLocation>
</comment>
<evidence type="ECO:0000256" key="2">
    <source>
        <dbReference type="ARBA" id="ARBA00022692"/>
    </source>
</evidence>
<dbReference type="AlphaFoldDB" id="A0A150XMQ9"/>
<evidence type="ECO:0000256" key="5">
    <source>
        <dbReference type="SAM" id="Phobius"/>
    </source>
</evidence>
<evidence type="ECO:0000259" key="6">
    <source>
        <dbReference type="Pfam" id="PF00916"/>
    </source>
</evidence>
<feature type="transmembrane region" description="Helical" evidence="5">
    <location>
        <begin position="86"/>
        <end position="106"/>
    </location>
</feature>
<evidence type="ECO:0000256" key="3">
    <source>
        <dbReference type="ARBA" id="ARBA00022989"/>
    </source>
</evidence>
<feature type="domain" description="SLC26A/SulP transporter" evidence="6">
    <location>
        <begin position="12"/>
        <end position="395"/>
    </location>
</feature>
<dbReference type="RefSeq" id="WP_062303041.1">
    <property type="nucleotide sequence ID" value="NZ_LRPB01000048.1"/>
</dbReference>
<feature type="transmembrane region" description="Helical" evidence="5">
    <location>
        <begin position="340"/>
        <end position="373"/>
    </location>
</feature>
<feature type="transmembrane region" description="Helical" evidence="5">
    <location>
        <begin position="306"/>
        <end position="328"/>
    </location>
</feature>
<feature type="transmembrane region" description="Helical" evidence="5">
    <location>
        <begin position="42"/>
        <end position="58"/>
    </location>
</feature>
<dbReference type="PANTHER" id="PTHR11814">
    <property type="entry name" value="SULFATE TRANSPORTER"/>
    <property type="match status" value="1"/>
</dbReference>
<sequence>MSIKNMFSKENLKSDMLSSVVVFLVALPLCLGIALASGAPLFSGLIAGIVGGIVVGMLSKSSLSVSGPAAGLVVIVLSAIDDLGGFQGFLLAVVMAGIIQVALGYLKAGIIGLYFPSPVIKGMLAAIGLILILKQVPHLIGFDADAFGEMEFMQQDGSNTLSFLVSSFDHIYLGSLIVGLISLFILIAWGSNFIKQNKFLKGVPGGIIVVTIGVLINYLFGAFYPDLSISGDHMVNIPVISGLDSLGAVFQFPDFSLLTNINVYITAFTLAIVASLETLLCVEAMDKLDPHKRRTPQNAELKAQGVGNIVSGLIGGLPITAVIVRGSANIEAGAKSKMSAVFHGILLLIAVAIFPTIMNMIPLASLAAILIVVGFKLTKPALYKQQFKLGREQFVPFITTVVAILFTDLLIGILIGMAVGIFYILKANYKVPYHYEEEKQVSTNNSKIRLELSEHVSFLNKASLQLTLEHLPHNSNVILDGSRSTKIDYDALEVIYNFKESAHEKNITLELINIPIGSTVTVKH</sequence>
<feature type="transmembrane region" description="Helical" evidence="5">
    <location>
        <begin position="394"/>
        <end position="425"/>
    </location>
</feature>
<protein>
    <recommendedName>
        <fullName evidence="6">SLC26A/SulP transporter domain-containing protein</fullName>
    </recommendedName>
</protein>
<evidence type="ECO:0000313" key="7">
    <source>
        <dbReference type="EMBL" id="KYG79994.1"/>
    </source>
</evidence>
<accession>A0A150XMQ9</accession>
<dbReference type="GO" id="GO:0055085">
    <property type="term" value="P:transmembrane transport"/>
    <property type="evidence" value="ECO:0007669"/>
    <property type="project" value="InterPro"/>
</dbReference>
<dbReference type="Proteomes" id="UP000075663">
    <property type="component" value="Unassembled WGS sequence"/>
</dbReference>
<feature type="transmembrane region" description="Helical" evidence="5">
    <location>
        <begin position="113"/>
        <end position="133"/>
    </location>
</feature>
<feature type="transmembrane region" description="Helical" evidence="5">
    <location>
        <begin position="171"/>
        <end position="190"/>
    </location>
</feature>
<feature type="transmembrane region" description="Helical" evidence="5">
    <location>
        <begin position="202"/>
        <end position="224"/>
    </location>
</feature>
<dbReference type="InterPro" id="IPR036513">
    <property type="entry name" value="STAS_dom_sf"/>
</dbReference>
<gene>
    <name evidence="7" type="ORF">AWW67_11870</name>
</gene>
<dbReference type="InterPro" id="IPR011547">
    <property type="entry name" value="SLC26A/SulP_dom"/>
</dbReference>
<dbReference type="GO" id="GO:0016020">
    <property type="term" value="C:membrane"/>
    <property type="evidence" value="ECO:0007669"/>
    <property type="project" value="UniProtKB-SubCell"/>
</dbReference>
<feature type="transmembrane region" description="Helical" evidence="5">
    <location>
        <begin position="261"/>
        <end position="285"/>
    </location>
</feature>
<evidence type="ECO:0000256" key="4">
    <source>
        <dbReference type="ARBA" id="ARBA00023136"/>
    </source>
</evidence>
<evidence type="ECO:0000313" key="8">
    <source>
        <dbReference type="Proteomes" id="UP000075663"/>
    </source>
</evidence>
<dbReference type="Pfam" id="PF00916">
    <property type="entry name" value="Sulfate_transp"/>
    <property type="match status" value="1"/>
</dbReference>
<keyword evidence="4 5" id="KW-0472">Membrane</keyword>
<proteinExistence type="predicted"/>
<dbReference type="InterPro" id="IPR001902">
    <property type="entry name" value="SLC26A/SulP_fam"/>
</dbReference>
<reference evidence="7 8" key="1">
    <citation type="submission" date="2016-01" db="EMBL/GenBank/DDBJ databases">
        <title>Genome sequencing of Roseivirga seohaensis SW-152.</title>
        <authorList>
            <person name="Selvaratnam C."/>
            <person name="Thevarajoo S."/>
            <person name="Goh K.M."/>
            <person name="Ee R."/>
            <person name="Chan K.-G."/>
            <person name="Chong C.S."/>
        </authorList>
    </citation>
    <scope>NUCLEOTIDE SEQUENCE [LARGE SCALE GENOMIC DNA]</scope>
    <source>
        <strain evidence="7 8">SW-152</strain>
    </source>
</reference>
<name>A0A150XMQ9_9BACT</name>
<dbReference type="SUPFAM" id="SSF52091">
    <property type="entry name" value="SpoIIaa-like"/>
    <property type="match status" value="1"/>
</dbReference>
<evidence type="ECO:0000256" key="1">
    <source>
        <dbReference type="ARBA" id="ARBA00004141"/>
    </source>
</evidence>
<dbReference type="STRING" id="1914963.AWW67_11870"/>
<keyword evidence="3 5" id="KW-1133">Transmembrane helix</keyword>
<organism evidence="7 8">
    <name type="scientific">Roseivirga seohaensis</name>
    <dbReference type="NCBI Taxonomy" id="1914963"/>
    <lineage>
        <taxon>Bacteria</taxon>
        <taxon>Pseudomonadati</taxon>
        <taxon>Bacteroidota</taxon>
        <taxon>Cytophagia</taxon>
        <taxon>Cytophagales</taxon>
        <taxon>Roseivirgaceae</taxon>
        <taxon>Roseivirga</taxon>
    </lineage>
</organism>
<feature type="transmembrane region" description="Helical" evidence="5">
    <location>
        <begin position="63"/>
        <end position="80"/>
    </location>
</feature>
<comment type="caution">
    <text evidence="7">The sequence shown here is derived from an EMBL/GenBank/DDBJ whole genome shotgun (WGS) entry which is preliminary data.</text>
</comment>
<dbReference type="EMBL" id="LRPB01000048">
    <property type="protein sequence ID" value="KYG79994.1"/>
    <property type="molecule type" value="Genomic_DNA"/>
</dbReference>
<keyword evidence="2 5" id="KW-0812">Transmembrane</keyword>